<sequence>MQQIFNFLVRFKTGLTFFLLFFVAIALIIEAHSYHSSKWVSSTNFISGSIYEASYNVSEYFNLKSENKKLSEENADLRNALINLQHNIDFPSDSLITQNTSFKSFPAKILANSYAKKDNYLLLNKGSKDTVAENMGVISSKGIVGVIEETSESYARIISILNSNISINAKLKKSNHFGSLVWDGKNPNLTQLIDVPRSATIQKGDTIVTGGNSLIFPANIPIGYVSNFDLNENQGYYTIQVSLFNDMTSVENVYVIQFNKQEEASLLFQNNASDE</sequence>
<accession>A0A917A1I1</accession>
<evidence type="ECO:0000256" key="5">
    <source>
        <dbReference type="SAM" id="Coils"/>
    </source>
</evidence>
<feature type="domain" description="Rod shape-determining protein MreC beta-barrel core" evidence="6">
    <location>
        <begin position="109"/>
        <end position="257"/>
    </location>
</feature>
<dbReference type="Gene3D" id="2.40.10.350">
    <property type="entry name" value="Rod shape-determining protein MreC, domain 2"/>
    <property type="match status" value="1"/>
</dbReference>
<dbReference type="EMBL" id="BMGL01000016">
    <property type="protein sequence ID" value="GGE22464.1"/>
    <property type="molecule type" value="Genomic_DNA"/>
</dbReference>
<evidence type="ECO:0000256" key="2">
    <source>
        <dbReference type="ARBA" id="ARBA00013855"/>
    </source>
</evidence>
<comment type="caution">
    <text evidence="7">The sequence shown here is derived from an EMBL/GenBank/DDBJ whole genome shotgun (WGS) entry which is preliminary data.</text>
</comment>
<comment type="similarity">
    <text evidence="1">Belongs to the MreC family.</text>
</comment>
<evidence type="ECO:0000313" key="7">
    <source>
        <dbReference type="EMBL" id="GGE22464.1"/>
    </source>
</evidence>
<gene>
    <name evidence="7" type="primary">mreC</name>
    <name evidence="7" type="ORF">GCM10010831_24300</name>
</gene>
<dbReference type="InterPro" id="IPR055342">
    <property type="entry name" value="MreC_beta-barrel_core"/>
</dbReference>
<dbReference type="PANTHER" id="PTHR34138:SF1">
    <property type="entry name" value="CELL SHAPE-DETERMINING PROTEIN MREC"/>
    <property type="match status" value="1"/>
</dbReference>
<evidence type="ECO:0000256" key="3">
    <source>
        <dbReference type="ARBA" id="ARBA00022960"/>
    </source>
</evidence>
<dbReference type="NCBIfam" id="NF010532">
    <property type="entry name" value="PRK13922.9-3"/>
    <property type="match status" value="1"/>
</dbReference>
<dbReference type="GO" id="GO:0008360">
    <property type="term" value="P:regulation of cell shape"/>
    <property type="evidence" value="ECO:0007669"/>
    <property type="project" value="UniProtKB-KW"/>
</dbReference>
<keyword evidence="8" id="KW-1185">Reference proteome</keyword>
<keyword evidence="5" id="KW-0175">Coiled coil</keyword>
<reference evidence="7 8" key="1">
    <citation type="journal article" date="2014" name="Int. J. Syst. Evol. Microbiol.">
        <title>Complete genome sequence of Corynebacterium casei LMG S-19264T (=DSM 44701T), isolated from a smear-ripened cheese.</title>
        <authorList>
            <consortium name="US DOE Joint Genome Institute (JGI-PGF)"/>
            <person name="Walter F."/>
            <person name="Albersmeier A."/>
            <person name="Kalinowski J."/>
            <person name="Ruckert C."/>
        </authorList>
    </citation>
    <scope>NUCLEOTIDE SEQUENCE [LARGE SCALE GENOMIC DNA]</scope>
    <source>
        <strain evidence="7 8">CGMCC 1.12925</strain>
    </source>
</reference>
<dbReference type="GO" id="GO:0005886">
    <property type="term" value="C:plasma membrane"/>
    <property type="evidence" value="ECO:0007669"/>
    <property type="project" value="TreeGrafter"/>
</dbReference>
<dbReference type="InterPro" id="IPR042175">
    <property type="entry name" value="Cell/Rod_MreC_2"/>
</dbReference>
<dbReference type="RefSeq" id="WP_188407142.1">
    <property type="nucleotide sequence ID" value="NZ_BMGL01000016.1"/>
</dbReference>
<feature type="coiled-coil region" evidence="5">
    <location>
        <begin position="60"/>
        <end position="87"/>
    </location>
</feature>
<dbReference type="Proteomes" id="UP000599688">
    <property type="component" value="Unassembled WGS sequence"/>
</dbReference>
<evidence type="ECO:0000259" key="6">
    <source>
        <dbReference type="Pfam" id="PF04085"/>
    </source>
</evidence>
<evidence type="ECO:0000256" key="4">
    <source>
        <dbReference type="ARBA" id="ARBA00032089"/>
    </source>
</evidence>
<evidence type="ECO:0000313" key="8">
    <source>
        <dbReference type="Proteomes" id="UP000599688"/>
    </source>
</evidence>
<dbReference type="Pfam" id="PF04085">
    <property type="entry name" value="MreC"/>
    <property type="match status" value="1"/>
</dbReference>
<dbReference type="InterPro" id="IPR042177">
    <property type="entry name" value="Cell/Rod_1"/>
</dbReference>
<dbReference type="Gene3D" id="2.40.10.340">
    <property type="entry name" value="Rod shape-determining protein MreC, domain 1"/>
    <property type="match status" value="1"/>
</dbReference>
<name>A0A917A1I1_9FLAO</name>
<dbReference type="PANTHER" id="PTHR34138">
    <property type="entry name" value="CELL SHAPE-DETERMINING PROTEIN MREC"/>
    <property type="match status" value="1"/>
</dbReference>
<proteinExistence type="inferred from homology"/>
<dbReference type="InterPro" id="IPR007221">
    <property type="entry name" value="MreC"/>
</dbReference>
<organism evidence="7 8">
    <name type="scientific">Psychroflexus salis</name>
    <dbReference type="NCBI Taxonomy" id="1526574"/>
    <lineage>
        <taxon>Bacteria</taxon>
        <taxon>Pseudomonadati</taxon>
        <taxon>Bacteroidota</taxon>
        <taxon>Flavobacteriia</taxon>
        <taxon>Flavobacteriales</taxon>
        <taxon>Flavobacteriaceae</taxon>
        <taxon>Psychroflexus</taxon>
    </lineage>
</organism>
<keyword evidence="3" id="KW-0133">Cell shape</keyword>
<evidence type="ECO:0000256" key="1">
    <source>
        <dbReference type="ARBA" id="ARBA00009369"/>
    </source>
</evidence>
<dbReference type="AlphaFoldDB" id="A0A917A1I1"/>
<protein>
    <recommendedName>
        <fullName evidence="2">Cell shape-determining protein MreC</fullName>
    </recommendedName>
    <alternativeName>
        <fullName evidence="4">Cell shape protein MreC</fullName>
    </alternativeName>
</protein>